<dbReference type="Proteomes" id="UP000316621">
    <property type="component" value="Chromosome 5"/>
</dbReference>
<dbReference type="AlphaFoldDB" id="A0A4Y7JQ39"/>
<keyword evidence="2" id="KW-1185">Reference proteome</keyword>
<dbReference type="EMBL" id="CM010719">
    <property type="protein sequence ID" value="RZC62837.1"/>
    <property type="molecule type" value="Genomic_DNA"/>
</dbReference>
<organism evidence="1 2">
    <name type="scientific">Papaver somniferum</name>
    <name type="common">Opium poppy</name>
    <dbReference type="NCBI Taxonomy" id="3469"/>
    <lineage>
        <taxon>Eukaryota</taxon>
        <taxon>Viridiplantae</taxon>
        <taxon>Streptophyta</taxon>
        <taxon>Embryophyta</taxon>
        <taxon>Tracheophyta</taxon>
        <taxon>Spermatophyta</taxon>
        <taxon>Magnoliopsida</taxon>
        <taxon>Ranunculales</taxon>
        <taxon>Papaveraceae</taxon>
        <taxon>Papaveroideae</taxon>
        <taxon>Papaver</taxon>
    </lineage>
</organism>
<sequence length="62" mass="6831">MLVVAVKCLDKNEVNVGAGSEVRGQNEDNVGAIGEVNSYKDKYQWAQNLIEKLRTTGKKCAF</sequence>
<evidence type="ECO:0000313" key="2">
    <source>
        <dbReference type="Proteomes" id="UP000316621"/>
    </source>
</evidence>
<evidence type="ECO:0000313" key="1">
    <source>
        <dbReference type="EMBL" id="RZC62837.1"/>
    </source>
</evidence>
<protein>
    <submittedName>
        <fullName evidence="1">Uncharacterized protein</fullName>
    </submittedName>
</protein>
<dbReference type="Gramene" id="RZC62837">
    <property type="protein sequence ID" value="RZC62837"/>
    <property type="gene ID" value="C5167_024597"/>
</dbReference>
<proteinExistence type="predicted"/>
<reference evidence="1 2" key="1">
    <citation type="journal article" date="2018" name="Science">
        <title>The opium poppy genome and morphinan production.</title>
        <authorList>
            <person name="Guo L."/>
            <person name="Winzer T."/>
            <person name="Yang X."/>
            <person name="Li Y."/>
            <person name="Ning Z."/>
            <person name="He Z."/>
            <person name="Teodor R."/>
            <person name="Lu Y."/>
            <person name="Bowser T.A."/>
            <person name="Graham I.A."/>
            <person name="Ye K."/>
        </authorList>
    </citation>
    <scope>NUCLEOTIDE SEQUENCE [LARGE SCALE GENOMIC DNA]</scope>
    <source>
        <strain evidence="2">cv. HN1</strain>
        <tissue evidence="1">Leaves</tissue>
    </source>
</reference>
<accession>A0A4Y7JQ39</accession>
<gene>
    <name evidence="1" type="ORF">C5167_024597</name>
</gene>
<name>A0A4Y7JQ39_PAPSO</name>